<dbReference type="PANTHER" id="PTHR10098">
    <property type="entry name" value="RAPSYN-RELATED"/>
    <property type="match status" value="1"/>
</dbReference>
<keyword evidence="5" id="KW-1185">Reference proteome</keyword>
<dbReference type="SMART" id="SM00028">
    <property type="entry name" value="TPR"/>
    <property type="match status" value="4"/>
</dbReference>
<dbReference type="InterPro" id="IPR019734">
    <property type="entry name" value="TPR_rpt"/>
</dbReference>
<evidence type="ECO:0000256" key="1">
    <source>
        <dbReference type="PROSITE-ProRule" id="PRU00339"/>
    </source>
</evidence>
<evidence type="ECO:0000313" key="5">
    <source>
        <dbReference type="Proteomes" id="UP000184212"/>
    </source>
</evidence>
<feature type="signal peptide" evidence="3">
    <location>
        <begin position="1"/>
        <end position="19"/>
    </location>
</feature>
<keyword evidence="2" id="KW-0812">Transmembrane</keyword>
<evidence type="ECO:0000256" key="3">
    <source>
        <dbReference type="SAM" id="SignalP"/>
    </source>
</evidence>
<dbReference type="Pfam" id="PF13424">
    <property type="entry name" value="TPR_12"/>
    <property type="match status" value="2"/>
</dbReference>
<dbReference type="GO" id="GO:0006355">
    <property type="term" value="P:regulation of DNA-templated transcription"/>
    <property type="evidence" value="ECO:0007669"/>
    <property type="project" value="InterPro"/>
</dbReference>
<proteinExistence type="predicted"/>
<dbReference type="SUPFAM" id="SSF46894">
    <property type="entry name" value="C-terminal effector domain of the bipartite response regulators"/>
    <property type="match status" value="1"/>
</dbReference>
<sequence length="547" mass="62949">MVRPACVFFLFWMATSAWATSPTDSLRNALQNTTNPEERLRITIALADRLYNTDPLQALEYADESIQLAKKLNSDSSLASAYSSQAKTFLHLGNYSRALEVYQSVIQLAEKMGDRYWQAVAYGNTGSIYYYQRDHAKALKYYLQALDHFAAMNATHDSKRMLRKANLLNNIGIVYDETREYEKATRYYAEALALSREMKDYEIMADVLNNQGTEARDQGNNALAFQRYNEALEVRKANHDLLGMARSSHNLGNFYLDHMNDDAVAERYLKDAIAIGQRISAWQTVSSASGLLYGLYKDQNRHKEALEALELSHRMSDSLFNEQSTRKIAQLEMQFEFDRKQSQLQAQQKEKELYFWSGAAVLVLSLVIVSLLFVLQRNKTRRSELEQAHLKLEKINLQNDLVLKDKELATNIMYLLNKNELINTISEKVLDIKQQVGPELQGPLQKVVLDLQSNLQPELWQEFEVRFQQVHEHFYKSLHEKFPDLSPHEVRLCAFLKLNMTTKEISAITHQNAKSIDVARTRLRKKLNLTGTEHNLVTFLSQIDKAG</sequence>
<accession>A0A1M5KU65</accession>
<dbReference type="Proteomes" id="UP000184212">
    <property type="component" value="Unassembled WGS sequence"/>
</dbReference>
<keyword evidence="2" id="KW-1133">Transmembrane helix</keyword>
<feature type="repeat" description="TPR" evidence="1">
    <location>
        <begin position="165"/>
        <end position="198"/>
    </location>
</feature>
<feature type="transmembrane region" description="Helical" evidence="2">
    <location>
        <begin position="353"/>
        <end position="375"/>
    </location>
</feature>
<feature type="repeat" description="TPR" evidence="1">
    <location>
        <begin position="79"/>
        <end position="112"/>
    </location>
</feature>
<dbReference type="STRING" id="947013.SAMN04488109_0836"/>
<reference evidence="4 5" key="1">
    <citation type="submission" date="2016-11" db="EMBL/GenBank/DDBJ databases">
        <authorList>
            <person name="Jaros S."/>
            <person name="Januszkiewicz K."/>
            <person name="Wedrychowicz H."/>
        </authorList>
    </citation>
    <scope>NUCLEOTIDE SEQUENCE [LARGE SCALE GENOMIC DNA]</scope>
    <source>
        <strain evidence="4 5">DSM 24574</strain>
    </source>
</reference>
<protein>
    <submittedName>
        <fullName evidence="4">Tfp pilus assembly protein PilF</fullName>
    </submittedName>
</protein>
<keyword evidence="3" id="KW-0732">Signal</keyword>
<dbReference type="GO" id="GO:0003677">
    <property type="term" value="F:DNA binding"/>
    <property type="evidence" value="ECO:0007669"/>
    <property type="project" value="InterPro"/>
</dbReference>
<organism evidence="4 5">
    <name type="scientific">Chryseolinea serpens</name>
    <dbReference type="NCBI Taxonomy" id="947013"/>
    <lineage>
        <taxon>Bacteria</taxon>
        <taxon>Pseudomonadati</taxon>
        <taxon>Bacteroidota</taxon>
        <taxon>Cytophagia</taxon>
        <taxon>Cytophagales</taxon>
        <taxon>Fulvivirgaceae</taxon>
        <taxon>Chryseolinea</taxon>
    </lineage>
</organism>
<evidence type="ECO:0000313" key="4">
    <source>
        <dbReference type="EMBL" id="SHG56220.1"/>
    </source>
</evidence>
<dbReference type="AlphaFoldDB" id="A0A1M5KU65"/>
<feature type="chain" id="PRO_5012544906" evidence="3">
    <location>
        <begin position="20"/>
        <end position="547"/>
    </location>
</feature>
<dbReference type="PROSITE" id="PS50005">
    <property type="entry name" value="TPR"/>
    <property type="match status" value="2"/>
</dbReference>
<dbReference type="EMBL" id="FQWQ01000001">
    <property type="protein sequence ID" value="SHG56220.1"/>
    <property type="molecule type" value="Genomic_DNA"/>
</dbReference>
<keyword evidence="2" id="KW-0472">Membrane</keyword>
<name>A0A1M5KU65_9BACT</name>
<dbReference type="OrthoDB" id="1523128at2"/>
<dbReference type="SUPFAM" id="SSF48452">
    <property type="entry name" value="TPR-like"/>
    <property type="match status" value="2"/>
</dbReference>
<dbReference type="InterPro" id="IPR016032">
    <property type="entry name" value="Sig_transdc_resp-reg_C-effctor"/>
</dbReference>
<keyword evidence="1" id="KW-0802">TPR repeat</keyword>
<gene>
    <name evidence="4" type="ORF">SAMN04488109_0836</name>
</gene>
<dbReference type="Gene3D" id="1.25.40.10">
    <property type="entry name" value="Tetratricopeptide repeat domain"/>
    <property type="match status" value="2"/>
</dbReference>
<evidence type="ECO:0000256" key="2">
    <source>
        <dbReference type="SAM" id="Phobius"/>
    </source>
</evidence>
<dbReference type="InterPro" id="IPR011990">
    <property type="entry name" value="TPR-like_helical_dom_sf"/>
</dbReference>